<proteinExistence type="predicted"/>
<protein>
    <recommendedName>
        <fullName evidence="3">ParB/Sulfiredoxin domain-containing protein</fullName>
    </recommendedName>
</protein>
<evidence type="ECO:0000313" key="1">
    <source>
        <dbReference type="EMBL" id="SPF79172.1"/>
    </source>
</evidence>
<evidence type="ECO:0000313" key="2">
    <source>
        <dbReference type="Proteomes" id="UP000244911"/>
    </source>
</evidence>
<dbReference type="Proteomes" id="UP000244911">
    <property type="component" value="Unassembled WGS sequence"/>
</dbReference>
<evidence type="ECO:0008006" key="3">
    <source>
        <dbReference type="Google" id="ProtNLM"/>
    </source>
</evidence>
<gene>
    <name evidence="1" type="ORF">ALP8811_03110</name>
</gene>
<dbReference type="RefSeq" id="WP_108858133.1">
    <property type="nucleotide sequence ID" value="NZ_OMOI01000002.1"/>
</dbReference>
<dbReference type="SUPFAM" id="SSF110849">
    <property type="entry name" value="ParB/Sulfiredoxin"/>
    <property type="match status" value="1"/>
</dbReference>
<keyword evidence="2" id="KW-1185">Reference proteome</keyword>
<name>A0A2R8ASY7_9RHOB</name>
<dbReference type="InterPro" id="IPR036086">
    <property type="entry name" value="ParB/Sulfiredoxin_sf"/>
</dbReference>
<sequence length="297" mass="34149">MSFFEQLGVERGETRKEAFDRLSLQHEEGLGQRAENIRTVVLSSLSVEPLVFQHREDGPGDMWGHELHLDNLKQAIKREPGHRLDPIVIWQCGPDFIVIDGHFRVEAYRQYARDKKTQPKRFKVPCQVFHGGPLEALDRSITLNKKVSSPLTKTELSNAAWQRICLSWDGEGWSTSKKQLIALGLVADNTIARMRRTFMKLLKSGKVTTEDCHGMTWQDAEAALKGIDGEDVKDWWDDDERWDAGVQELADRLSRTFGSILREAPLFTLAAFERYSPQLVAAWEEYMLEERELCEDF</sequence>
<accession>A0A2R8ASY7</accession>
<organism evidence="1 2">
    <name type="scientific">Aliiroseovarius pelagivivens</name>
    <dbReference type="NCBI Taxonomy" id="1639690"/>
    <lineage>
        <taxon>Bacteria</taxon>
        <taxon>Pseudomonadati</taxon>
        <taxon>Pseudomonadota</taxon>
        <taxon>Alphaproteobacteria</taxon>
        <taxon>Rhodobacterales</taxon>
        <taxon>Paracoccaceae</taxon>
        <taxon>Aliiroseovarius</taxon>
    </lineage>
</organism>
<dbReference type="AlphaFoldDB" id="A0A2R8ASY7"/>
<dbReference type="EMBL" id="OMOI01000002">
    <property type="protein sequence ID" value="SPF79172.1"/>
    <property type="molecule type" value="Genomic_DNA"/>
</dbReference>
<reference evidence="1 2" key="1">
    <citation type="submission" date="2018-03" db="EMBL/GenBank/DDBJ databases">
        <authorList>
            <person name="Keele B.F."/>
        </authorList>
    </citation>
    <scope>NUCLEOTIDE SEQUENCE [LARGE SCALE GENOMIC DNA]</scope>
    <source>
        <strain evidence="1 2">CECT 8811</strain>
    </source>
</reference>
<dbReference type="OrthoDB" id="7353482at2"/>